<keyword evidence="7" id="KW-0963">Cytoplasm</keyword>
<accession>A0ABV4P2V9</accession>
<dbReference type="PANTHER" id="PTHR43311">
    <property type="entry name" value="GLUTAMATE--TRNA LIGASE"/>
    <property type="match status" value="1"/>
</dbReference>
<comment type="subcellular location">
    <subcellularLocation>
        <location evidence="7">Cytoplasm</location>
    </subcellularLocation>
</comment>
<evidence type="ECO:0000256" key="3">
    <source>
        <dbReference type="ARBA" id="ARBA00022741"/>
    </source>
</evidence>
<comment type="similarity">
    <text evidence="1 7">Belongs to the class-I aminoacyl-tRNA synthetase family. Glutamate--tRNA ligase type 1 subfamily.</text>
</comment>
<dbReference type="InterPro" id="IPR008925">
    <property type="entry name" value="aa_tRNA-synth_I_cd-bd_sf"/>
</dbReference>
<dbReference type="InterPro" id="IPR020058">
    <property type="entry name" value="Glu/Gln-tRNA-synth_Ib_cat-dom"/>
</dbReference>
<comment type="catalytic activity">
    <reaction evidence="7">
        <text>tRNA(Glu) + L-glutamate + ATP = L-glutamyl-tRNA(Glu) + AMP + diphosphate</text>
        <dbReference type="Rhea" id="RHEA:23540"/>
        <dbReference type="Rhea" id="RHEA-COMP:9663"/>
        <dbReference type="Rhea" id="RHEA-COMP:9680"/>
        <dbReference type="ChEBI" id="CHEBI:29985"/>
        <dbReference type="ChEBI" id="CHEBI:30616"/>
        <dbReference type="ChEBI" id="CHEBI:33019"/>
        <dbReference type="ChEBI" id="CHEBI:78442"/>
        <dbReference type="ChEBI" id="CHEBI:78520"/>
        <dbReference type="ChEBI" id="CHEBI:456215"/>
        <dbReference type="EC" id="6.1.1.17"/>
    </reaction>
</comment>
<feature type="domain" description="Aminoacyl-tRNA synthetase class I anticodon-binding" evidence="9">
    <location>
        <begin position="331"/>
        <end position="469"/>
    </location>
</feature>
<reference evidence="10 11" key="1">
    <citation type="submission" date="2024-08" db="EMBL/GenBank/DDBJ databases">
        <authorList>
            <person name="Ishaq N."/>
        </authorList>
    </citation>
    <scope>NUCLEOTIDE SEQUENCE [LARGE SCALE GENOMIC DNA]</scope>
    <source>
        <strain evidence="10 11">DSM 18651</strain>
    </source>
</reference>
<proteinExistence type="inferred from homology"/>
<keyword evidence="4 7" id="KW-0067">ATP-binding</keyword>
<dbReference type="InterPro" id="IPR001412">
    <property type="entry name" value="aa-tRNA-synth_I_CS"/>
</dbReference>
<evidence type="ECO:0000256" key="7">
    <source>
        <dbReference type="HAMAP-Rule" id="MF_00022"/>
    </source>
</evidence>
<dbReference type="Pfam" id="PF00749">
    <property type="entry name" value="tRNA-synt_1c"/>
    <property type="match status" value="1"/>
</dbReference>
<dbReference type="Gene3D" id="3.40.50.620">
    <property type="entry name" value="HUPs"/>
    <property type="match status" value="1"/>
</dbReference>
<dbReference type="PROSITE" id="PS00178">
    <property type="entry name" value="AA_TRNA_LIGASE_I"/>
    <property type="match status" value="1"/>
</dbReference>
<dbReference type="PRINTS" id="PR00987">
    <property type="entry name" value="TRNASYNTHGLU"/>
</dbReference>
<comment type="caution">
    <text evidence="10">The sequence shown here is derived from an EMBL/GenBank/DDBJ whole genome shotgun (WGS) entry which is preliminary data.</text>
</comment>
<comment type="function">
    <text evidence="7">Catalyzes the attachment of glutamate to tRNA(Glu) in a two-step reaction: glutamate is first activated by ATP to form Glu-AMP and then transferred to the acceptor end of tRNA(Glu).</text>
</comment>
<dbReference type="NCBIfam" id="TIGR00464">
    <property type="entry name" value="gltX_bact"/>
    <property type="match status" value="1"/>
</dbReference>
<evidence type="ECO:0000313" key="11">
    <source>
        <dbReference type="Proteomes" id="UP001569428"/>
    </source>
</evidence>
<dbReference type="Pfam" id="PF19269">
    <property type="entry name" value="Anticodon_2"/>
    <property type="match status" value="1"/>
</dbReference>
<dbReference type="HAMAP" id="MF_00022">
    <property type="entry name" value="Glu_tRNA_synth_type1"/>
    <property type="match status" value="1"/>
</dbReference>
<feature type="short sequence motif" description="'KMSKS' region" evidence="7">
    <location>
        <begin position="249"/>
        <end position="253"/>
    </location>
</feature>
<evidence type="ECO:0000256" key="4">
    <source>
        <dbReference type="ARBA" id="ARBA00022840"/>
    </source>
</evidence>
<feature type="binding site" evidence="7">
    <location>
        <position position="252"/>
    </location>
    <ligand>
        <name>ATP</name>
        <dbReference type="ChEBI" id="CHEBI:30616"/>
    </ligand>
</feature>
<name>A0ABV4P2V9_9GAMM</name>
<dbReference type="RefSeq" id="WP_371840348.1">
    <property type="nucleotide sequence ID" value="NZ_JBGMEK010000050.1"/>
</dbReference>
<feature type="domain" description="Glutamyl/glutaminyl-tRNA synthetase class Ib catalytic" evidence="8">
    <location>
        <begin position="3"/>
        <end position="318"/>
    </location>
</feature>
<dbReference type="EMBL" id="JBGMEK010000050">
    <property type="protein sequence ID" value="MFA0812654.1"/>
    <property type="molecule type" value="Genomic_DNA"/>
</dbReference>
<dbReference type="GO" id="GO:0004818">
    <property type="term" value="F:glutamate-tRNA ligase activity"/>
    <property type="evidence" value="ECO:0007669"/>
    <property type="project" value="UniProtKB-EC"/>
</dbReference>
<evidence type="ECO:0000313" key="10">
    <source>
        <dbReference type="EMBL" id="MFA0812654.1"/>
    </source>
</evidence>
<gene>
    <name evidence="7 10" type="primary">gltX</name>
    <name evidence="10" type="ORF">ACCI49_17200</name>
</gene>
<dbReference type="SUPFAM" id="SSF48163">
    <property type="entry name" value="An anticodon-binding domain of class I aminoacyl-tRNA synthetases"/>
    <property type="match status" value="1"/>
</dbReference>
<organism evidence="10 11">
    <name type="scientific">Microbulbifer epialgicus</name>
    <dbReference type="NCBI Taxonomy" id="393907"/>
    <lineage>
        <taxon>Bacteria</taxon>
        <taxon>Pseudomonadati</taxon>
        <taxon>Pseudomonadota</taxon>
        <taxon>Gammaproteobacteria</taxon>
        <taxon>Cellvibrionales</taxon>
        <taxon>Microbulbiferaceae</taxon>
        <taxon>Microbulbifer</taxon>
    </lineage>
</organism>
<evidence type="ECO:0000256" key="6">
    <source>
        <dbReference type="ARBA" id="ARBA00023146"/>
    </source>
</evidence>
<dbReference type="PANTHER" id="PTHR43311:SF2">
    <property type="entry name" value="GLUTAMATE--TRNA LIGASE, MITOCHONDRIAL-RELATED"/>
    <property type="match status" value="1"/>
</dbReference>
<evidence type="ECO:0000256" key="2">
    <source>
        <dbReference type="ARBA" id="ARBA00022598"/>
    </source>
</evidence>
<sequence length="491" mass="55912">MTVRTRIAPSPTGDPHVGTAYIALFNQCFARAQGGQFVLRIEDTDQQRSTPESEKAILDSLRWLGLDWQEGPDVGGPHGPYRQSERGDIYKTYCDELVQKGHAFHCYRTAEELEQLREGLREAGRTSLKPSDLALPEEEVEKRHAAGAPYVVRMNVPESGTCVVEDLLRGTIEIDWAQVDAQILLKSDGMPTYHLANVVDDHLMEITHVLRGEEWINSAPKHKLLYEYFGWEMPVLCHLPLLRNPDKTKLSKRKNPTSILYYQRAGFMPEALLNYLGRMGWSMPDEREKFSLEEMLEHFDIQRVSLGGPVFDVEKLSWLNGLWIRELENEQLADRLTEWMFNRENLLKVLPQAKERMETFGDFAPLVSFLASGKLPLTEESFSGNKLPLDDQKKLLQFALWRFEALRAWDKDSIFQAVKALSTAMEIKLKDFNAPLFVAISGTTASFSVMEAMVLLGPDLSRARLRQAIDVLGGAGKKVLKRWEKEYAGLN</sequence>
<comment type="subunit">
    <text evidence="7">Monomer.</text>
</comment>
<feature type="short sequence motif" description="'HIGH' region" evidence="7">
    <location>
        <begin position="9"/>
        <end position="19"/>
    </location>
</feature>
<dbReference type="Gene3D" id="1.10.10.350">
    <property type="match status" value="1"/>
</dbReference>
<evidence type="ECO:0000259" key="8">
    <source>
        <dbReference type="Pfam" id="PF00749"/>
    </source>
</evidence>
<dbReference type="Proteomes" id="UP001569428">
    <property type="component" value="Unassembled WGS sequence"/>
</dbReference>
<protein>
    <recommendedName>
        <fullName evidence="7">Glutamate--tRNA ligase</fullName>
        <ecNumber evidence="7">6.1.1.17</ecNumber>
    </recommendedName>
    <alternativeName>
        <fullName evidence="7">Glutamyl-tRNA synthetase</fullName>
        <shortName evidence="7">GluRS</shortName>
    </alternativeName>
</protein>
<evidence type="ECO:0000256" key="5">
    <source>
        <dbReference type="ARBA" id="ARBA00022917"/>
    </source>
</evidence>
<dbReference type="InterPro" id="IPR014729">
    <property type="entry name" value="Rossmann-like_a/b/a_fold"/>
</dbReference>
<keyword evidence="2 7" id="KW-0436">Ligase</keyword>
<keyword evidence="5 7" id="KW-0648">Protein biosynthesis</keyword>
<dbReference type="CDD" id="cd00808">
    <property type="entry name" value="GluRS_core"/>
    <property type="match status" value="1"/>
</dbReference>
<dbReference type="InterPro" id="IPR000924">
    <property type="entry name" value="Glu/Gln-tRNA-synth"/>
</dbReference>
<keyword evidence="6 7" id="KW-0030">Aminoacyl-tRNA synthetase</keyword>
<dbReference type="EC" id="6.1.1.17" evidence="7"/>
<keyword evidence="3 7" id="KW-0547">Nucleotide-binding</keyword>
<evidence type="ECO:0000256" key="1">
    <source>
        <dbReference type="ARBA" id="ARBA00007894"/>
    </source>
</evidence>
<dbReference type="InterPro" id="IPR045462">
    <property type="entry name" value="aa-tRNA-synth_I_cd-bd"/>
</dbReference>
<dbReference type="SUPFAM" id="SSF52374">
    <property type="entry name" value="Nucleotidylyl transferase"/>
    <property type="match status" value="1"/>
</dbReference>
<keyword evidence="11" id="KW-1185">Reference proteome</keyword>
<dbReference type="InterPro" id="IPR020751">
    <property type="entry name" value="aa-tRNA-synth_I_codon-bd_sub2"/>
</dbReference>
<dbReference type="InterPro" id="IPR004527">
    <property type="entry name" value="Glu-tRNA-ligase_bac/mito"/>
</dbReference>
<dbReference type="InterPro" id="IPR033910">
    <property type="entry name" value="GluRS_core"/>
</dbReference>
<comment type="caution">
    <text evidence="7">Lacks conserved residue(s) required for the propagation of feature annotation.</text>
</comment>
<dbReference type="InterPro" id="IPR049940">
    <property type="entry name" value="GluQ/Sye"/>
</dbReference>
<evidence type="ECO:0000259" key="9">
    <source>
        <dbReference type="Pfam" id="PF19269"/>
    </source>
</evidence>